<dbReference type="VEuPathDB" id="VectorBase:GAUT019553"/>
<protein>
    <recommendedName>
        <fullName evidence="1">PNT domain-containing protein</fullName>
    </recommendedName>
</protein>
<evidence type="ECO:0000313" key="3">
    <source>
        <dbReference type="Proteomes" id="UP000078200"/>
    </source>
</evidence>
<proteinExistence type="predicted"/>
<sequence>MIIESLKILFIFNIMQVESSYTKYTGRVPPLDLSQVNNNNCRNQTDLHDLWATTASTTKTDLLNSPAQLKRAMLHHPYYHHQHHLHHHHHHHHHNGQQQQQQRMLKTVVANPALHCSENLQSQLNEFSCDDLPMDPRDWSRADVWKWLISMAVSEGLEVTPELPQKFPMNGKALCLMSLDMYLSRVPVGGKMLYRDFRVRLARAMASLS</sequence>
<dbReference type="InterPro" id="IPR003118">
    <property type="entry name" value="Pointed_dom"/>
</dbReference>
<dbReference type="GO" id="GO:0043565">
    <property type="term" value="F:sequence-specific DNA binding"/>
    <property type="evidence" value="ECO:0007669"/>
    <property type="project" value="InterPro"/>
</dbReference>
<dbReference type="STRING" id="7395.A0A1A9UY54"/>
<feature type="domain" description="PNT" evidence="1">
    <location>
        <begin position="118"/>
        <end position="204"/>
    </location>
</feature>
<evidence type="ECO:0000313" key="2">
    <source>
        <dbReference type="EnsemblMetazoa" id="GAUT019553-PA"/>
    </source>
</evidence>
<dbReference type="Pfam" id="PF02198">
    <property type="entry name" value="SAM_PNT"/>
    <property type="match status" value="1"/>
</dbReference>
<dbReference type="FunFam" id="1.10.150.50:FF:000061">
    <property type="entry name" value="Ets DNA-binding protein pokkuri"/>
    <property type="match status" value="1"/>
</dbReference>
<dbReference type="Gene3D" id="1.10.150.50">
    <property type="entry name" value="Transcription Factor, Ets-1"/>
    <property type="match status" value="1"/>
</dbReference>
<dbReference type="PROSITE" id="PS51433">
    <property type="entry name" value="PNT"/>
    <property type="match status" value="1"/>
</dbReference>
<organism evidence="2 3">
    <name type="scientific">Glossina austeni</name>
    <name type="common">Savannah tsetse fly</name>
    <dbReference type="NCBI Taxonomy" id="7395"/>
    <lineage>
        <taxon>Eukaryota</taxon>
        <taxon>Metazoa</taxon>
        <taxon>Ecdysozoa</taxon>
        <taxon>Arthropoda</taxon>
        <taxon>Hexapoda</taxon>
        <taxon>Insecta</taxon>
        <taxon>Pterygota</taxon>
        <taxon>Neoptera</taxon>
        <taxon>Endopterygota</taxon>
        <taxon>Diptera</taxon>
        <taxon>Brachycera</taxon>
        <taxon>Muscomorpha</taxon>
        <taxon>Hippoboscoidea</taxon>
        <taxon>Glossinidae</taxon>
        <taxon>Glossina</taxon>
    </lineage>
</organism>
<keyword evidence="3" id="KW-1185">Reference proteome</keyword>
<dbReference type="InterPro" id="IPR013761">
    <property type="entry name" value="SAM/pointed_sf"/>
</dbReference>
<dbReference type="CDD" id="cd08536">
    <property type="entry name" value="SAM_PNT-Mae"/>
    <property type="match status" value="1"/>
</dbReference>
<dbReference type="SUPFAM" id="SSF47769">
    <property type="entry name" value="SAM/Pointed domain"/>
    <property type="match status" value="1"/>
</dbReference>
<name>A0A1A9UY54_GLOAU</name>
<dbReference type="SMART" id="SM00251">
    <property type="entry name" value="SAM_PNT"/>
    <property type="match status" value="1"/>
</dbReference>
<dbReference type="EnsemblMetazoa" id="GAUT019553-RA">
    <property type="protein sequence ID" value="GAUT019553-PA"/>
    <property type="gene ID" value="GAUT019553"/>
</dbReference>
<dbReference type="Proteomes" id="UP000078200">
    <property type="component" value="Unassembled WGS sequence"/>
</dbReference>
<evidence type="ECO:0000259" key="1">
    <source>
        <dbReference type="PROSITE" id="PS51433"/>
    </source>
</evidence>
<reference evidence="2" key="1">
    <citation type="submission" date="2020-05" db="UniProtKB">
        <authorList>
            <consortium name="EnsemblMetazoa"/>
        </authorList>
    </citation>
    <scope>IDENTIFICATION</scope>
    <source>
        <strain evidence="2">TTRI</strain>
    </source>
</reference>
<dbReference type="AlphaFoldDB" id="A0A1A9UY54"/>
<accession>A0A1A9UY54</accession>